<accession>A0A438C5H0</accession>
<dbReference type="AlphaFoldDB" id="A0A438C5H0"/>
<protein>
    <submittedName>
        <fullName evidence="2">Uncharacterized protein</fullName>
    </submittedName>
</protein>
<dbReference type="EMBL" id="QGNW01002523">
    <property type="protein sequence ID" value="RVW18494.1"/>
    <property type="molecule type" value="Genomic_DNA"/>
</dbReference>
<sequence>MARTRGAKSSSPSSRKQSLRKEPIPDPASEPSQPRAVPPPVKPARKPPARRYLTRSGGRPLQKRPRVESSEPIDLTEQSPELSPVPSPVSSPVSSPVPSARPSPLRAVLRHSRILIAARACTVIQPVEEIPYGAPTDSERLFLPKGSHGFLSIHDNQPALLYFEEKIHKRSFRELIPFPPLSKAALPNSGALGLIELISLSAHNQLQGEHPRHIPEGITVAAPAIPRSPPVAPTSSQPSTFN</sequence>
<feature type="compositionally biased region" description="Low complexity" evidence="1">
    <location>
        <begin position="1"/>
        <end position="16"/>
    </location>
</feature>
<name>A0A438C5H0_VITVI</name>
<evidence type="ECO:0000313" key="3">
    <source>
        <dbReference type="Proteomes" id="UP000288805"/>
    </source>
</evidence>
<feature type="region of interest" description="Disordered" evidence="1">
    <location>
        <begin position="1"/>
        <end position="104"/>
    </location>
</feature>
<reference evidence="2 3" key="1">
    <citation type="journal article" date="2018" name="PLoS Genet.">
        <title>Population sequencing reveals clonal diversity and ancestral inbreeding in the grapevine cultivar Chardonnay.</title>
        <authorList>
            <person name="Roach M.J."/>
            <person name="Johnson D.L."/>
            <person name="Bohlmann J."/>
            <person name="van Vuuren H.J."/>
            <person name="Jones S.J."/>
            <person name="Pretorius I.S."/>
            <person name="Schmidt S.A."/>
            <person name="Borneman A.R."/>
        </authorList>
    </citation>
    <scope>NUCLEOTIDE SEQUENCE [LARGE SCALE GENOMIC DNA]</scope>
    <source>
        <strain evidence="3">cv. Chardonnay</strain>
        <tissue evidence="2">Leaf</tissue>
    </source>
</reference>
<gene>
    <name evidence="2" type="ORF">CK203_109055</name>
</gene>
<feature type="compositionally biased region" description="Low complexity" evidence="1">
    <location>
        <begin position="90"/>
        <end position="104"/>
    </location>
</feature>
<evidence type="ECO:0000256" key="1">
    <source>
        <dbReference type="SAM" id="MobiDB-lite"/>
    </source>
</evidence>
<evidence type="ECO:0000313" key="2">
    <source>
        <dbReference type="EMBL" id="RVW18494.1"/>
    </source>
</evidence>
<feature type="region of interest" description="Disordered" evidence="1">
    <location>
        <begin position="222"/>
        <end position="242"/>
    </location>
</feature>
<comment type="caution">
    <text evidence="2">The sequence shown here is derived from an EMBL/GenBank/DDBJ whole genome shotgun (WGS) entry which is preliminary data.</text>
</comment>
<feature type="compositionally biased region" description="Polar residues" evidence="1">
    <location>
        <begin position="233"/>
        <end position="242"/>
    </location>
</feature>
<organism evidence="2 3">
    <name type="scientific">Vitis vinifera</name>
    <name type="common">Grape</name>
    <dbReference type="NCBI Taxonomy" id="29760"/>
    <lineage>
        <taxon>Eukaryota</taxon>
        <taxon>Viridiplantae</taxon>
        <taxon>Streptophyta</taxon>
        <taxon>Embryophyta</taxon>
        <taxon>Tracheophyta</taxon>
        <taxon>Spermatophyta</taxon>
        <taxon>Magnoliopsida</taxon>
        <taxon>eudicotyledons</taxon>
        <taxon>Gunneridae</taxon>
        <taxon>Pentapetalae</taxon>
        <taxon>rosids</taxon>
        <taxon>Vitales</taxon>
        <taxon>Vitaceae</taxon>
        <taxon>Viteae</taxon>
        <taxon>Vitis</taxon>
    </lineage>
</organism>
<feature type="compositionally biased region" description="Basic residues" evidence="1">
    <location>
        <begin position="43"/>
        <end position="53"/>
    </location>
</feature>
<proteinExistence type="predicted"/>
<dbReference type="Proteomes" id="UP000288805">
    <property type="component" value="Unassembled WGS sequence"/>
</dbReference>